<gene>
    <name evidence="1" type="ORF">BN946_scf184641.g9</name>
</gene>
<dbReference type="OMA" id="LRCWPRY"/>
<dbReference type="OrthoDB" id="2757331at2759"/>
<proteinExistence type="predicted"/>
<sequence>MPYLQSVEVLLPYTESLFNPPTGISWHVLVGILSVPSLRSFRFKGHIWHPDDKIPDDLDFAPTTSLESFRYDIDALLHHLPSRDTTKEQEALSLVLGRLRDSLKQLILPAASAPFDTMMTWNWPSLREFSLRGERVATSLPLIEMLFKTPRLQILSLILAEPADSSPPPIWPPGFAMTGQLPDIEQITVTHPHAEDELYAHLPATLRRLTLRCWPRYYKHRSILNEFMTDAGVDWSSPILTSSEMLHILKRTQKPHLTHLELEYRADADDEKLWRHIGSSYPQLTVLRVHRYRASGEADSNVPVHEITRALSALGRLRLLMICLDFATEPYATTFSDYPTLAQLTRAQREEEIYLDMIANVANTFAAALPRSLEYISVLTPLYKPYLPWRTFRVVRDRTAEKQEIARAETYEVVEDGELLYGYS</sequence>
<comment type="caution">
    <text evidence="1">The sequence shown here is derived from an EMBL/GenBank/DDBJ whole genome shotgun (WGS) entry which is preliminary data.</text>
</comment>
<dbReference type="Gene3D" id="3.80.10.10">
    <property type="entry name" value="Ribonuclease Inhibitor"/>
    <property type="match status" value="1"/>
</dbReference>
<evidence type="ECO:0008006" key="3">
    <source>
        <dbReference type="Google" id="ProtNLM"/>
    </source>
</evidence>
<protein>
    <recommendedName>
        <fullName evidence="3">F-box domain-containing protein</fullName>
    </recommendedName>
</protein>
<reference evidence="1" key="1">
    <citation type="submission" date="2014-01" db="EMBL/GenBank/DDBJ databases">
        <title>The genome of the white-rot fungus Pycnoporus cinnabarinus: a basidiomycete model with a versatile arsenal for lignocellulosic biomass breakdown.</title>
        <authorList>
            <person name="Levasseur A."/>
            <person name="Lomascolo A."/>
            <person name="Ruiz-Duenas F.J."/>
            <person name="Uzan E."/>
            <person name="Piumi F."/>
            <person name="Kues U."/>
            <person name="Ram A.F.J."/>
            <person name="Murat C."/>
            <person name="Haon M."/>
            <person name="Benoit I."/>
            <person name="Arfi Y."/>
            <person name="Chevret D."/>
            <person name="Drula E."/>
            <person name="Kwon M.J."/>
            <person name="Gouret P."/>
            <person name="Lesage-Meessen L."/>
            <person name="Lombard V."/>
            <person name="Mariette J."/>
            <person name="Noirot C."/>
            <person name="Park J."/>
            <person name="Patyshakuliyeva A."/>
            <person name="Wieneger R.A.B."/>
            <person name="Wosten H.A.B."/>
            <person name="Martin F."/>
            <person name="Coutinho P.M."/>
            <person name="de Vries R."/>
            <person name="Martinez A.T."/>
            <person name="Klopp C."/>
            <person name="Pontarotti P."/>
            <person name="Henrissat B."/>
            <person name="Record E."/>
        </authorList>
    </citation>
    <scope>NUCLEOTIDE SEQUENCE [LARGE SCALE GENOMIC DNA]</scope>
    <source>
        <strain evidence="1">BRFM137</strain>
    </source>
</reference>
<organism evidence="1 2">
    <name type="scientific">Pycnoporus cinnabarinus</name>
    <name type="common">Cinnabar-red polypore</name>
    <name type="synonym">Trametes cinnabarina</name>
    <dbReference type="NCBI Taxonomy" id="5643"/>
    <lineage>
        <taxon>Eukaryota</taxon>
        <taxon>Fungi</taxon>
        <taxon>Dikarya</taxon>
        <taxon>Basidiomycota</taxon>
        <taxon>Agaricomycotina</taxon>
        <taxon>Agaricomycetes</taxon>
        <taxon>Polyporales</taxon>
        <taxon>Polyporaceae</taxon>
        <taxon>Trametes</taxon>
    </lineage>
</organism>
<keyword evidence="2" id="KW-1185">Reference proteome</keyword>
<dbReference type="Proteomes" id="UP000029665">
    <property type="component" value="Unassembled WGS sequence"/>
</dbReference>
<evidence type="ECO:0000313" key="1">
    <source>
        <dbReference type="EMBL" id="CDO74543.1"/>
    </source>
</evidence>
<name>A0A060SQ15_PYCCI</name>
<dbReference type="AlphaFoldDB" id="A0A060SQ15"/>
<dbReference type="HOGENOM" id="CLU_641143_0_0_1"/>
<dbReference type="EMBL" id="CCBP010000182">
    <property type="protein sequence ID" value="CDO74543.1"/>
    <property type="molecule type" value="Genomic_DNA"/>
</dbReference>
<accession>A0A060SQ15</accession>
<dbReference type="InterPro" id="IPR032675">
    <property type="entry name" value="LRR_dom_sf"/>
</dbReference>
<evidence type="ECO:0000313" key="2">
    <source>
        <dbReference type="Proteomes" id="UP000029665"/>
    </source>
</evidence>
<dbReference type="SUPFAM" id="SSF52047">
    <property type="entry name" value="RNI-like"/>
    <property type="match status" value="1"/>
</dbReference>